<dbReference type="Pfam" id="PF00583">
    <property type="entry name" value="Acetyltransf_1"/>
    <property type="match status" value="1"/>
</dbReference>
<dbReference type="EMBL" id="GL833532">
    <property type="protein sequence ID" value="EGB02431.1"/>
    <property type="molecule type" value="Genomic_DNA"/>
</dbReference>
<accession>F0YR28</accession>
<dbReference type="Gene3D" id="3.40.630.30">
    <property type="match status" value="1"/>
</dbReference>
<keyword evidence="2" id="KW-0012">Acyltransferase</keyword>
<evidence type="ECO:0000256" key="3">
    <source>
        <dbReference type="SAM" id="SignalP"/>
    </source>
</evidence>
<dbReference type="Proteomes" id="UP000002729">
    <property type="component" value="Unassembled WGS sequence"/>
</dbReference>
<evidence type="ECO:0000259" key="4">
    <source>
        <dbReference type="PROSITE" id="PS51186"/>
    </source>
</evidence>
<keyword evidence="6" id="KW-1185">Reference proteome</keyword>
<dbReference type="GeneID" id="20227090"/>
<protein>
    <submittedName>
        <fullName evidence="5">Expressed protein</fullName>
    </submittedName>
</protein>
<dbReference type="InterPro" id="IPR000182">
    <property type="entry name" value="GNAT_dom"/>
</dbReference>
<dbReference type="InterPro" id="IPR050680">
    <property type="entry name" value="YpeA/RimI_acetyltransf"/>
</dbReference>
<proteinExistence type="predicted"/>
<feature type="chain" id="PRO_5012700405" evidence="3">
    <location>
        <begin position="16"/>
        <end position="185"/>
    </location>
</feature>
<dbReference type="RefSeq" id="XP_009042871.1">
    <property type="nucleotide sequence ID" value="XM_009044623.1"/>
</dbReference>
<dbReference type="AlphaFoldDB" id="F0YR28"/>
<organism evidence="6">
    <name type="scientific">Aureococcus anophagefferens</name>
    <name type="common">Harmful bloom alga</name>
    <dbReference type="NCBI Taxonomy" id="44056"/>
    <lineage>
        <taxon>Eukaryota</taxon>
        <taxon>Sar</taxon>
        <taxon>Stramenopiles</taxon>
        <taxon>Ochrophyta</taxon>
        <taxon>Pelagophyceae</taxon>
        <taxon>Pelagomonadales</taxon>
        <taxon>Pelagomonadaceae</taxon>
        <taxon>Aureococcus</taxon>
    </lineage>
</organism>
<evidence type="ECO:0000256" key="2">
    <source>
        <dbReference type="ARBA" id="ARBA00023315"/>
    </source>
</evidence>
<name>F0YR28_AURAN</name>
<feature type="signal peptide" evidence="3">
    <location>
        <begin position="1"/>
        <end position="15"/>
    </location>
</feature>
<dbReference type="PANTHER" id="PTHR43420:SF47">
    <property type="entry name" value="N-ACETYLTRANSFERASE DOMAIN-CONTAINING PROTEIN"/>
    <property type="match status" value="1"/>
</dbReference>
<dbReference type="GO" id="GO:0016747">
    <property type="term" value="F:acyltransferase activity, transferring groups other than amino-acyl groups"/>
    <property type="evidence" value="ECO:0007669"/>
    <property type="project" value="InterPro"/>
</dbReference>
<evidence type="ECO:0000256" key="1">
    <source>
        <dbReference type="ARBA" id="ARBA00022679"/>
    </source>
</evidence>
<keyword evidence="1" id="KW-0808">Transferase</keyword>
<feature type="domain" description="N-acetyltransferase" evidence="4">
    <location>
        <begin position="36"/>
        <end position="179"/>
    </location>
</feature>
<dbReference type="SUPFAM" id="SSF55729">
    <property type="entry name" value="Acyl-CoA N-acyltransferases (Nat)"/>
    <property type="match status" value="1"/>
</dbReference>
<dbReference type="InParanoid" id="F0YR28"/>
<keyword evidence="3" id="KW-0732">Signal</keyword>
<sequence length="185" mass="20039">MLRLLVVAAAATVGALKPPNARMTRGVPNAKWHFDVLAREPAAPAVNGDPVADVELVARDGKGEIGWFELFFARASDDAGAVRSHGGRHYARLIGEDDRDRAFGKNMMVDTSARRRGVASRLLLAAEDVARGCNLSEFVITAVKSHEPSRRLYEKLGFSEVPAELATDSESVVLRKFVPTATPTE</sequence>
<reference evidence="5 6" key="1">
    <citation type="journal article" date="2011" name="Proc. Natl. Acad. Sci. U.S.A.">
        <title>Niche of harmful alga Aureococcus anophagefferens revealed through ecogenomics.</title>
        <authorList>
            <person name="Gobler C.J."/>
            <person name="Berry D.L."/>
            <person name="Dyhrman S.T."/>
            <person name="Wilhelm S.W."/>
            <person name="Salamov A."/>
            <person name="Lobanov A.V."/>
            <person name="Zhang Y."/>
            <person name="Collier J.L."/>
            <person name="Wurch L.L."/>
            <person name="Kustka A.B."/>
            <person name="Dill B.D."/>
            <person name="Shah M."/>
            <person name="VerBerkmoes N.C."/>
            <person name="Kuo A."/>
            <person name="Terry A."/>
            <person name="Pangilinan J."/>
            <person name="Lindquist E.A."/>
            <person name="Lucas S."/>
            <person name="Paulsen I.T."/>
            <person name="Hattenrath-Lehmann T.K."/>
            <person name="Talmage S.C."/>
            <person name="Walker E.A."/>
            <person name="Koch F."/>
            <person name="Burson A.M."/>
            <person name="Marcoval M.A."/>
            <person name="Tang Y.Z."/>
            <person name="Lecleir G.R."/>
            <person name="Coyne K.J."/>
            <person name="Berg G.M."/>
            <person name="Bertrand E.M."/>
            <person name="Saito M.A."/>
            <person name="Gladyshev V.N."/>
            <person name="Grigoriev I.V."/>
        </authorList>
    </citation>
    <scope>NUCLEOTIDE SEQUENCE [LARGE SCALE GENOMIC DNA]</scope>
    <source>
        <strain evidence="6">CCMP 1984</strain>
    </source>
</reference>
<evidence type="ECO:0000313" key="5">
    <source>
        <dbReference type="EMBL" id="EGB02431.1"/>
    </source>
</evidence>
<dbReference type="InterPro" id="IPR016181">
    <property type="entry name" value="Acyl_CoA_acyltransferase"/>
</dbReference>
<evidence type="ECO:0000313" key="6">
    <source>
        <dbReference type="Proteomes" id="UP000002729"/>
    </source>
</evidence>
<dbReference type="PANTHER" id="PTHR43420">
    <property type="entry name" value="ACETYLTRANSFERASE"/>
    <property type="match status" value="1"/>
</dbReference>
<dbReference type="OrthoDB" id="47017at2759"/>
<dbReference type="KEGG" id="aaf:AURANDRAFT_68888"/>
<dbReference type="CDD" id="cd04301">
    <property type="entry name" value="NAT_SF"/>
    <property type="match status" value="1"/>
</dbReference>
<dbReference type="PROSITE" id="PS51186">
    <property type="entry name" value="GNAT"/>
    <property type="match status" value="1"/>
</dbReference>
<gene>
    <name evidence="5" type="ORF">AURANDRAFT_68888</name>
</gene>